<evidence type="ECO:0000259" key="1">
    <source>
        <dbReference type="PROSITE" id="PS50181"/>
    </source>
</evidence>
<proteinExistence type="predicted"/>
<evidence type="ECO:0000313" key="3">
    <source>
        <dbReference type="Proteomes" id="UP000681720"/>
    </source>
</evidence>
<accession>A0A8S2ZQZ0</accession>
<evidence type="ECO:0000313" key="2">
    <source>
        <dbReference type="EMBL" id="CAF4654894.1"/>
    </source>
</evidence>
<dbReference type="Proteomes" id="UP000681720">
    <property type="component" value="Unassembled WGS sequence"/>
</dbReference>
<name>A0A8S2ZQZ0_9BILA</name>
<organism evidence="2 3">
    <name type="scientific">Rotaria magnacalcarata</name>
    <dbReference type="NCBI Taxonomy" id="392030"/>
    <lineage>
        <taxon>Eukaryota</taxon>
        <taxon>Metazoa</taxon>
        <taxon>Spiralia</taxon>
        <taxon>Gnathifera</taxon>
        <taxon>Rotifera</taxon>
        <taxon>Eurotatoria</taxon>
        <taxon>Bdelloidea</taxon>
        <taxon>Philodinida</taxon>
        <taxon>Philodinidae</taxon>
        <taxon>Rotaria</taxon>
    </lineage>
</organism>
<dbReference type="InterPro" id="IPR001810">
    <property type="entry name" value="F-box_dom"/>
</dbReference>
<dbReference type="EMBL" id="CAJOBJ010116249">
    <property type="protein sequence ID" value="CAF4654894.1"/>
    <property type="molecule type" value="Genomic_DNA"/>
</dbReference>
<gene>
    <name evidence="2" type="ORF">GIL414_LOCUS41221</name>
</gene>
<protein>
    <recommendedName>
        <fullName evidence="1">F-box domain-containing protein</fullName>
    </recommendedName>
</protein>
<dbReference type="AlphaFoldDB" id="A0A8S2ZQZ0"/>
<feature type="non-terminal residue" evidence="2">
    <location>
        <position position="62"/>
    </location>
</feature>
<reference evidence="2" key="1">
    <citation type="submission" date="2021-02" db="EMBL/GenBank/DDBJ databases">
        <authorList>
            <person name="Nowell W R."/>
        </authorList>
    </citation>
    <scope>NUCLEOTIDE SEQUENCE</scope>
</reference>
<dbReference type="PROSITE" id="PS50181">
    <property type="entry name" value="FBOX"/>
    <property type="match status" value="1"/>
</dbReference>
<feature type="domain" description="F-box" evidence="1">
    <location>
        <begin position="5"/>
        <end position="52"/>
    </location>
</feature>
<sequence>MNQSKVGLLDLPDEILVTILKKLDNIDVLYSLLDVDNQRLDIIAQGNIFINTLNFVFTTFTN</sequence>
<comment type="caution">
    <text evidence="2">The sequence shown here is derived from an EMBL/GenBank/DDBJ whole genome shotgun (WGS) entry which is preliminary data.</text>
</comment>